<accession>J7L8E7</accession>
<proteinExistence type="predicted"/>
<sequence>MGMGRVEERARGVVLGSFLPPATTLNGGVLRGAGPPRTTSVARG</sequence>
<dbReference type="HOGENOM" id="CLU_3219235_0_0_11"/>
<gene>
    <name evidence="2" type="ordered locus">B005_4441</name>
</gene>
<organism evidence="2 3">
    <name type="scientific">Nocardiopsis alba (strain ATCC BAA-2165 / BE74)</name>
    <dbReference type="NCBI Taxonomy" id="1205910"/>
    <lineage>
        <taxon>Bacteria</taxon>
        <taxon>Bacillati</taxon>
        <taxon>Actinomycetota</taxon>
        <taxon>Actinomycetes</taxon>
        <taxon>Streptosporangiales</taxon>
        <taxon>Nocardiopsidaceae</taxon>
        <taxon>Nocardiopsis</taxon>
    </lineage>
</organism>
<evidence type="ECO:0000313" key="2">
    <source>
        <dbReference type="EMBL" id="AFR08961.1"/>
    </source>
</evidence>
<dbReference type="AlphaFoldDB" id="J7L8E7"/>
<reference evidence="3" key="2">
    <citation type="submission" date="2012-08" db="EMBL/GenBank/DDBJ databases">
        <title>Whole-genome sequence of Nocardiopsis alba strain ATCC BAA-2165 associated with honeybees.</title>
        <authorList>
            <person name="Qiao J."/>
            <person name="Chen L."/>
            <person name="Li Y."/>
            <person name="Wang J."/>
            <person name="Zhang W."/>
            <person name="Chen S."/>
        </authorList>
    </citation>
    <scope>NUCLEOTIDE SEQUENCE [LARGE SCALE GENOMIC DNA]</scope>
    <source>
        <strain evidence="3">ATCC BAA-2165 / BE74</strain>
    </source>
</reference>
<reference evidence="2 3" key="1">
    <citation type="journal article" date="2012" name="J. Bacteriol.">
        <title>Whole-Genome Sequence of Nocardiopsis alba Strain ATCC BAA-2165, Associated with Honeybees.</title>
        <authorList>
            <person name="Qiao J."/>
            <person name="Chen L."/>
            <person name="Li Y."/>
            <person name="Wang J."/>
            <person name="Zhang W."/>
            <person name="Chen S."/>
        </authorList>
    </citation>
    <scope>NUCLEOTIDE SEQUENCE [LARGE SCALE GENOMIC DNA]</scope>
    <source>
        <strain evidence="3">ATCC BAA-2165 / BE74</strain>
    </source>
</reference>
<evidence type="ECO:0000256" key="1">
    <source>
        <dbReference type="SAM" id="MobiDB-lite"/>
    </source>
</evidence>
<dbReference type="EMBL" id="CP003788">
    <property type="protein sequence ID" value="AFR08961.1"/>
    <property type="molecule type" value="Genomic_DNA"/>
</dbReference>
<protein>
    <submittedName>
        <fullName evidence="2">Uncharacterized protein</fullName>
    </submittedName>
</protein>
<dbReference type="Proteomes" id="UP000003779">
    <property type="component" value="Chromosome"/>
</dbReference>
<dbReference type="KEGG" id="nal:B005_4441"/>
<name>J7L8E7_NOCAA</name>
<feature type="region of interest" description="Disordered" evidence="1">
    <location>
        <begin position="22"/>
        <end position="44"/>
    </location>
</feature>
<evidence type="ECO:0000313" key="3">
    <source>
        <dbReference type="Proteomes" id="UP000003779"/>
    </source>
</evidence>